<protein>
    <submittedName>
        <fullName evidence="3">Deoxyguanosinetriphosphate triphosphohydrolase</fullName>
        <ecNumber evidence="3">3.1.5.1</ecNumber>
    </submittedName>
</protein>
<evidence type="ECO:0000259" key="2">
    <source>
        <dbReference type="PROSITE" id="PS51831"/>
    </source>
</evidence>
<proteinExistence type="inferred from homology"/>
<dbReference type="InterPro" id="IPR003607">
    <property type="entry name" value="HD/PDEase_dom"/>
</dbReference>
<dbReference type="NCBIfam" id="TIGR01353">
    <property type="entry name" value="dGTP_triPase"/>
    <property type="match status" value="1"/>
</dbReference>
<dbReference type="InterPro" id="IPR026875">
    <property type="entry name" value="PHydrolase_assoc_dom"/>
</dbReference>
<dbReference type="CDD" id="cd00077">
    <property type="entry name" value="HDc"/>
    <property type="match status" value="1"/>
</dbReference>
<feature type="domain" description="HD" evidence="2">
    <location>
        <begin position="52"/>
        <end position="187"/>
    </location>
</feature>
<dbReference type="InterPro" id="IPR023023">
    <property type="entry name" value="dNTPase_2"/>
</dbReference>
<dbReference type="InterPro" id="IPR006261">
    <property type="entry name" value="dGTPase"/>
</dbReference>
<dbReference type="InterPro" id="IPR051094">
    <property type="entry name" value="Diverse_Catalytic_Enzymes"/>
</dbReference>
<dbReference type="SUPFAM" id="SSF109604">
    <property type="entry name" value="HD-domain/PDEase-like"/>
    <property type="match status" value="1"/>
</dbReference>
<dbReference type="GO" id="GO:0008832">
    <property type="term" value="F:dGTPase activity"/>
    <property type="evidence" value="ECO:0007669"/>
    <property type="project" value="UniProtKB-EC"/>
</dbReference>
<dbReference type="PANTHER" id="PTHR35795">
    <property type="entry name" value="SLR1885 PROTEIN"/>
    <property type="match status" value="1"/>
</dbReference>
<dbReference type="InterPro" id="IPR006674">
    <property type="entry name" value="HD_domain"/>
</dbReference>
<keyword evidence="1 3" id="KW-0378">Hydrolase</keyword>
<evidence type="ECO:0000313" key="3">
    <source>
        <dbReference type="EMBL" id="SFV59720.1"/>
    </source>
</evidence>
<dbReference type="EMBL" id="FPHB01000047">
    <property type="protein sequence ID" value="SFV59720.1"/>
    <property type="molecule type" value="Genomic_DNA"/>
</dbReference>
<organism evidence="3">
    <name type="scientific">hydrothermal vent metagenome</name>
    <dbReference type="NCBI Taxonomy" id="652676"/>
    <lineage>
        <taxon>unclassified sequences</taxon>
        <taxon>metagenomes</taxon>
        <taxon>ecological metagenomes</taxon>
    </lineage>
</organism>
<dbReference type="PROSITE" id="PS51831">
    <property type="entry name" value="HD"/>
    <property type="match status" value="1"/>
</dbReference>
<evidence type="ECO:0000256" key="1">
    <source>
        <dbReference type="ARBA" id="ARBA00022801"/>
    </source>
</evidence>
<dbReference type="EC" id="3.1.5.1" evidence="3"/>
<dbReference type="NCBIfam" id="NF002326">
    <property type="entry name" value="PRK01286.1-1"/>
    <property type="match status" value="1"/>
</dbReference>
<sequence length="366" mass="42534">MRCDERFYEHHDDFRDPFARDRDRIIHSGSFRKLEYKTQVFLNHEGDFFRTRLTHSIEVAQIARSIASSLGLKEALAEAIALAHDLGHTPFGHIGGDKLDECLKRDGFENGFEHNFQSFRVVSLLEKRYKNFDGLNLTFATLEGILKHSYPYKKSFLPQWIDEVFDLSTHPSIEAMVVDRADEIAYISHDIDDGINSGVICFDDLKESELVAMILQKVEDEGITRQEKEMFRYRFSSHLINHLVYALLLHSKEQLKESQVLCATLSAKSPIPIGFDKELETQIKKLKKLLMQKLYKNHRIVRKMYAGAQAIEGLYQALMSEPKMLFGDFYKQLDKRAKHRVVADFIASMSDRFALKFYNEIYGKIY</sequence>
<name>A0A1W1C1L4_9ZZZZ</name>
<reference evidence="3" key="1">
    <citation type="submission" date="2016-10" db="EMBL/GenBank/DDBJ databases">
        <authorList>
            <person name="de Groot N.N."/>
        </authorList>
    </citation>
    <scope>NUCLEOTIDE SEQUENCE</scope>
</reference>
<dbReference type="PANTHER" id="PTHR35795:SF1">
    <property type="entry name" value="BIS(5'-NUCLEOSYL)-TETRAPHOSPHATASE, SYMMETRICAL"/>
    <property type="match status" value="1"/>
</dbReference>
<dbReference type="SMART" id="SM00471">
    <property type="entry name" value="HDc"/>
    <property type="match status" value="1"/>
</dbReference>
<dbReference type="Pfam" id="PF13286">
    <property type="entry name" value="HD_assoc"/>
    <property type="match status" value="1"/>
</dbReference>
<accession>A0A1W1C1L4</accession>
<dbReference type="Gene3D" id="1.10.3210.10">
    <property type="entry name" value="Hypothetical protein af1432"/>
    <property type="match status" value="1"/>
</dbReference>
<dbReference type="AlphaFoldDB" id="A0A1W1C1L4"/>
<gene>
    <name evidence="3" type="ORF">MNB_SM-7-525</name>
</gene>
<dbReference type="Pfam" id="PF01966">
    <property type="entry name" value="HD"/>
    <property type="match status" value="1"/>
</dbReference>
<dbReference type="HAMAP" id="MF_01212">
    <property type="entry name" value="dGTPase_type2"/>
    <property type="match status" value="1"/>
</dbReference>